<comment type="caution">
    <text evidence="2">The sequence shown here is derived from an EMBL/GenBank/DDBJ whole genome shotgun (WGS) entry which is preliminary data.</text>
</comment>
<dbReference type="PANTHER" id="PTHR42941:SF1">
    <property type="entry name" value="SLL1037 PROTEIN"/>
    <property type="match status" value="1"/>
</dbReference>
<reference evidence="2 3" key="1">
    <citation type="submission" date="2021-01" db="EMBL/GenBank/DDBJ databases">
        <title>Roseomonas sp. nov, a bacterium isolated from an oil production mixture in Yumen Oilfield.</title>
        <authorList>
            <person name="Wu D."/>
        </authorList>
    </citation>
    <scope>NUCLEOTIDE SEQUENCE [LARGE SCALE GENOMIC DNA]</scope>
    <source>
        <strain evidence="2 3">ROY-5-3</strain>
    </source>
</reference>
<gene>
    <name evidence="2" type="ORF">JJQ90_22365</name>
</gene>
<dbReference type="InterPro" id="IPR011852">
    <property type="entry name" value="TRAP_TAXI"/>
</dbReference>
<dbReference type="Proteomes" id="UP000689967">
    <property type="component" value="Unassembled WGS sequence"/>
</dbReference>
<sequence length="331" mass="35429">MAMMISRRSGLLLGAAALSAPFIRTAQAQQTFEWVAGSVGGGWYTMAAGLSSLIGEENPNIRIRVVPGGGLANSTRVNNGQSPLGWGIDAFTAAAARGEEPYTTKHERLRSLGTGYSPTEHNLVRAVGTGPEGMREILTQRGLKIACPQRSSTDEMTLQRILRFLGTSPDKIRSEGGRYLNGSYADIGAAYADGQVDYLYAALAKPAAILTEIGQGRRASQLVGFPDDVRKHLADTYAYAEGVLPAATYPTLQSRDLMVTTMDSVILVNESVPDDVAYGITRTLIKNRGTRLTQIHASMGAFDPAKAWRYNGVPLHPGAARAFREAGVMPA</sequence>
<keyword evidence="3" id="KW-1185">Reference proteome</keyword>
<feature type="signal peptide" evidence="1">
    <location>
        <begin position="1"/>
        <end position="28"/>
    </location>
</feature>
<name>A0ABS6HCN0_9PROT</name>
<evidence type="ECO:0000313" key="3">
    <source>
        <dbReference type="Proteomes" id="UP000689967"/>
    </source>
</evidence>
<feature type="chain" id="PRO_5045364477" evidence="1">
    <location>
        <begin position="29"/>
        <end position="331"/>
    </location>
</feature>
<proteinExistence type="predicted"/>
<protein>
    <submittedName>
        <fullName evidence="2">TAXI family TRAP transporter solute-binding subunit</fullName>
    </submittedName>
</protein>
<keyword evidence="1" id="KW-0732">Signal</keyword>
<dbReference type="NCBIfam" id="TIGR02122">
    <property type="entry name" value="TRAP_TAXI"/>
    <property type="match status" value="1"/>
</dbReference>
<dbReference type="EMBL" id="JAERQM010000008">
    <property type="protein sequence ID" value="MBU8546482.1"/>
    <property type="molecule type" value="Genomic_DNA"/>
</dbReference>
<dbReference type="RefSeq" id="WP_216878508.1">
    <property type="nucleotide sequence ID" value="NZ_JAERQM010000008.1"/>
</dbReference>
<dbReference type="PANTHER" id="PTHR42941">
    <property type="entry name" value="SLL1037 PROTEIN"/>
    <property type="match status" value="1"/>
</dbReference>
<organism evidence="2 3">
    <name type="scientific">Falsiroseomonas oleicola</name>
    <dbReference type="NCBI Taxonomy" id="2801474"/>
    <lineage>
        <taxon>Bacteria</taxon>
        <taxon>Pseudomonadati</taxon>
        <taxon>Pseudomonadota</taxon>
        <taxon>Alphaproteobacteria</taxon>
        <taxon>Acetobacterales</taxon>
        <taxon>Roseomonadaceae</taxon>
        <taxon>Falsiroseomonas</taxon>
    </lineage>
</organism>
<dbReference type="Pfam" id="PF16868">
    <property type="entry name" value="NMT1_3"/>
    <property type="match status" value="1"/>
</dbReference>
<evidence type="ECO:0000313" key="2">
    <source>
        <dbReference type="EMBL" id="MBU8546482.1"/>
    </source>
</evidence>
<accession>A0ABS6HCN0</accession>
<evidence type="ECO:0000256" key="1">
    <source>
        <dbReference type="SAM" id="SignalP"/>
    </source>
</evidence>